<comment type="caution">
    <text evidence="1">The sequence shown here is derived from an EMBL/GenBank/DDBJ whole genome shotgun (WGS) entry which is preliminary data.</text>
</comment>
<accession>A0A8H5G9U1</accession>
<protein>
    <submittedName>
        <fullName evidence="1">Uncharacterized protein</fullName>
    </submittedName>
</protein>
<evidence type="ECO:0000313" key="1">
    <source>
        <dbReference type="EMBL" id="KAF5360994.1"/>
    </source>
</evidence>
<reference evidence="1 2" key="1">
    <citation type="journal article" date="2020" name="ISME J.">
        <title>Uncovering the hidden diversity of litter-decomposition mechanisms in mushroom-forming fungi.</title>
        <authorList>
            <person name="Floudas D."/>
            <person name="Bentzer J."/>
            <person name="Ahren D."/>
            <person name="Johansson T."/>
            <person name="Persson P."/>
            <person name="Tunlid A."/>
        </authorList>
    </citation>
    <scope>NUCLEOTIDE SEQUENCE [LARGE SCALE GENOMIC DNA]</scope>
    <source>
        <strain evidence="1 2">CBS 146.42</strain>
    </source>
</reference>
<organism evidence="1 2">
    <name type="scientific">Leucocoprinus leucothites</name>
    <dbReference type="NCBI Taxonomy" id="201217"/>
    <lineage>
        <taxon>Eukaryota</taxon>
        <taxon>Fungi</taxon>
        <taxon>Dikarya</taxon>
        <taxon>Basidiomycota</taxon>
        <taxon>Agaricomycotina</taxon>
        <taxon>Agaricomycetes</taxon>
        <taxon>Agaricomycetidae</taxon>
        <taxon>Agaricales</taxon>
        <taxon>Agaricineae</taxon>
        <taxon>Agaricaceae</taxon>
        <taxon>Leucocoprinus</taxon>
    </lineage>
</organism>
<keyword evidence="2" id="KW-1185">Reference proteome</keyword>
<dbReference type="AlphaFoldDB" id="A0A8H5G9U1"/>
<proteinExistence type="predicted"/>
<dbReference type="EMBL" id="JAACJO010000003">
    <property type="protein sequence ID" value="KAF5360994.1"/>
    <property type="molecule type" value="Genomic_DNA"/>
</dbReference>
<gene>
    <name evidence="1" type="ORF">D9756_004605</name>
</gene>
<dbReference type="OrthoDB" id="3095767at2759"/>
<dbReference type="Proteomes" id="UP000559027">
    <property type="component" value="Unassembled WGS sequence"/>
</dbReference>
<sequence length="346" mass="39156">MVIQPSTTGSCIIPFRDRQAQADMILALASLPRVAQGCKNLRRENIYCGGSVQTSPHIPVTIQDLPEELLVEIASHVPDKPDLSSVSKAGSDPLKRVFQEQLFSNILLDCPERSFCKLFSLVHSPDPATREGLASHIKTVDIRNTHNEPLVYWNDSSSAQVIPREVAHTLFRLPRLRTLRFTYTAFDWDRLKPRQIRKILALFCRPTLSNLTDLSLPNKRFPLCVLPFCRNIQFLDMQDYLANTTIMLNEENHPHLPERLNTLPLSSTPVSLKRLQLAGLALISYFTRFANEYRNIGCPAVDLHYLDGLVNGTPQGRTPSNIVGQFFQSLGGSIETMRLHVTRFRE</sequence>
<name>A0A8H5G9U1_9AGAR</name>
<evidence type="ECO:0000313" key="2">
    <source>
        <dbReference type="Proteomes" id="UP000559027"/>
    </source>
</evidence>